<dbReference type="EMBL" id="CP006979">
    <property type="protein sequence ID" value="AHC91019.1"/>
    <property type="molecule type" value="Genomic_DNA"/>
</dbReference>
<name>V9V650_9PSED</name>
<proteinExistence type="predicted"/>
<accession>V9V650</accession>
<reference evidence="1 2" key="1">
    <citation type="submission" date="2013-12" db="EMBL/GenBank/DDBJ databases">
        <title>Complete Genomes of Pseudomonas monteilii SB3078 and SB3101, two Benzene, Toluene and Ethylbenzene Degrading Bacteria used for Bioaugmentation.</title>
        <authorList>
            <person name="Dueholm M.S."/>
            <person name="Albertsen M."/>
            <person name="D'Imperio S."/>
            <person name="Tale V.P."/>
            <person name="Lewis D."/>
            <person name="Nilsen P.H."/>
            <person name="Nielsen J.L."/>
        </authorList>
    </citation>
    <scope>NUCLEOTIDE SEQUENCE [LARGE SCALE GENOMIC DNA]</scope>
    <source>
        <strain evidence="1 2">SB3101</strain>
    </source>
</reference>
<organism evidence="1 2">
    <name type="scientific">Pseudomonas monteilii SB3101</name>
    <dbReference type="NCBI Taxonomy" id="1435058"/>
    <lineage>
        <taxon>Bacteria</taxon>
        <taxon>Pseudomonadati</taxon>
        <taxon>Pseudomonadota</taxon>
        <taxon>Gammaproteobacteria</taxon>
        <taxon>Pseudomonadales</taxon>
        <taxon>Pseudomonadaceae</taxon>
        <taxon>Pseudomonas</taxon>
    </lineage>
</organism>
<gene>
    <name evidence="1" type="ORF">X970_01625</name>
</gene>
<dbReference type="HOGENOM" id="CLU_2772782_0_0_6"/>
<sequence length="69" mass="8057">MLSAEDQDFMSNEMSISLESISSKLGERALLPYRDRLEFAIAFLYVQFKFRIKLDIYFMGNHSSSARLK</sequence>
<dbReference type="Proteomes" id="UP000018660">
    <property type="component" value="Chromosome"/>
</dbReference>
<evidence type="ECO:0000313" key="1">
    <source>
        <dbReference type="EMBL" id="AHC91019.1"/>
    </source>
</evidence>
<dbReference type="AlphaFoldDB" id="V9V650"/>
<dbReference type="KEGG" id="pmot:X970_01625"/>
<protein>
    <submittedName>
        <fullName evidence="1">Uncharacterized protein</fullName>
    </submittedName>
</protein>
<evidence type="ECO:0000313" key="2">
    <source>
        <dbReference type="Proteomes" id="UP000018660"/>
    </source>
</evidence>